<sequence length="99" mass="10644">MARTSPAQGWPSSVASAAILICLLLLVSFANSAEHGASSFSWDAEEEMRTLEAVRGYLERLNNGKLARLPRYGVLPPQRDATHADAAVQTVAEMGTQTD</sequence>
<evidence type="ECO:0000313" key="2">
    <source>
        <dbReference type="EMBL" id="KFG29505.1"/>
    </source>
</evidence>
<dbReference type="AlphaFoldDB" id="A0A086JBI7"/>
<protein>
    <submittedName>
        <fullName evidence="2">Putative transmembrane protein</fullName>
    </submittedName>
</protein>
<dbReference type="OrthoDB" id="10400933at2759"/>
<dbReference type="Proteomes" id="UP000028837">
    <property type="component" value="Unassembled WGS sequence"/>
</dbReference>
<comment type="caution">
    <text evidence="2">The sequence shown here is derived from an EMBL/GenBank/DDBJ whole genome shotgun (WGS) entry which is preliminary data.</text>
</comment>
<evidence type="ECO:0000313" key="3">
    <source>
        <dbReference type="Proteomes" id="UP000028837"/>
    </source>
</evidence>
<keyword evidence="1" id="KW-0732">Signal</keyword>
<feature type="chain" id="PRO_5001808068" evidence="1">
    <location>
        <begin position="33"/>
        <end position="99"/>
    </location>
</feature>
<proteinExistence type="predicted"/>
<keyword evidence="2" id="KW-0472">Membrane</keyword>
<gene>
    <name evidence="2" type="ORF">TGDOM2_316710</name>
</gene>
<name>A0A086JBI7_TOXGO</name>
<dbReference type="EMBL" id="AHZU02001722">
    <property type="protein sequence ID" value="KFG29505.1"/>
    <property type="molecule type" value="Genomic_DNA"/>
</dbReference>
<keyword evidence="2" id="KW-0812">Transmembrane</keyword>
<accession>A0A086JBI7</accession>
<evidence type="ECO:0000256" key="1">
    <source>
        <dbReference type="SAM" id="SignalP"/>
    </source>
</evidence>
<reference evidence="2 3" key="1">
    <citation type="submission" date="2014-02" db="EMBL/GenBank/DDBJ databases">
        <authorList>
            <person name="Sibley D."/>
            <person name="Venepally P."/>
            <person name="Karamycheva S."/>
            <person name="Hadjithomas M."/>
            <person name="Khan A."/>
            <person name="Brunk B."/>
            <person name="Roos D."/>
            <person name="Caler E."/>
            <person name="Lorenzi H."/>
        </authorList>
    </citation>
    <scope>NUCLEOTIDE SEQUENCE [LARGE SCALE GENOMIC DNA]</scope>
    <source>
        <strain evidence="2 3">GAB2-2007-GAL-DOM2</strain>
    </source>
</reference>
<organism evidence="2 3">
    <name type="scientific">Toxoplasma gondii GAB2-2007-GAL-DOM2</name>
    <dbReference type="NCBI Taxonomy" id="1130820"/>
    <lineage>
        <taxon>Eukaryota</taxon>
        <taxon>Sar</taxon>
        <taxon>Alveolata</taxon>
        <taxon>Apicomplexa</taxon>
        <taxon>Conoidasida</taxon>
        <taxon>Coccidia</taxon>
        <taxon>Eucoccidiorida</taxon>
        <taxon>Eimeriorina</taxon>
        <taxon>Sarcocystidae</taxon>
        <taxon>Toxoplasma</taxon>
    </lineage>
</organism>
<feature type="signal peptide" evidence="1">
    <location>
        <begin position="1"/>
        <end position="32"/>
    </location>
</feature>
<dbReference type="VEuPathDB" id="ToxoDB:TGDOM2_316710"/>